<evidence type="ECO:0000313" key="10">
    <source>
        <dbReference type="EMBL" id="KHN69813.1"/>
    </source>
</evidence>
<dbReference type="Pfam" id="PF14578">
    <property type="entry name" value="GTP_EFTU_D4"/>
    <property type="match status" value="1"/>
</dbReference>
<keyword evidence="4" id="KW-0547">Nucleotide-binding</keyword>
<feature type="domain" description="Tr-type G" evidence="9">
    <location>
        <begin position="109"/>
        <end position="323"/>
    </location>
</feature>
<feature type="compositionally biased region" description="Basic and acidic residues" evidence="8">
    <location>
        <begin position="53"/>
        <end position="72"/>
    </location>
</feature>
<dbReference type="InterPro" id="IPR005225">
    <property type="entry name" value="Small_GTP-bd"/>
</dbReference>
<dbReference type="GeneID" id="26261444"/>
<dbReference type="PROSITE" id="PS51722">
    <property type="entry name" value="G_TR_2"/>
    <property type="match status" value="1"/>
</dbReference>
<dbReference type="GO" id="GO:0003924">
    <property type="term" value="F:GTPase activity"/>
    <property type="evidence" value="ECO:0007669"/>
    <property type="project" value="InterPro"/>
</dbReference>
<dbReference type="GO" id="GO:0003743">
    <property type="term" value="F:translation initiation factor activity"/>
    <property type="evidence" value="ECO:0007669"/>
    <property type="project" value="UniProtKB-KW"/>
</dbReference>
<reference evidence="10 11" key="1">
    <citation type="journal article" date="2014" name="MBio">
        <title>The Ordospora colligata genome; evolution of extreme reduction in microsporidia and host-to-parasite horizontal gene transfer.</title>
        <authorList>
            <person name="Pombert J.-F."/>
            <person name="Haag K.L."/>
            <person name="Beidas S."/>
            <person name="Ebert D."/>
            <person name="Keeling P.J."/>
        </authorList>
    </citation>
    <scope>NUCLEOTIDE SEQUENCE [LARGE SCALE GENOMIC DNA]</scope>
    <source>
        <strain evidence="10 11">OC4</strain>
    </source>
</reference>
<dbReference type="RefSeq" id="XP_014563855.1">
    <property type="nucleotide sequence ID" value="XM_014708369.1"/>
</dbReference>
<dbReference type="PANTHER" id="PTHR43381:SF4">
    <property type="entry name" value="EUKARYOTIC TRANSLATION INITIATION FACTOR 5B"/>
    <property type="match status" value="1"/>
</dbReference>
<dbReference type="SUPFAM" id="SSF52540">
    <property type="entry name" value="P-loop containing nucleoside triphosphate hydrolases"/>
    <property type="match status" value="1"/>
</dbReference>
<dbReference type="InterPro" id="IPR009000">
    <property type="entry name" value="Transl_B-barrel_sf"/>
</dbReference>
<dbReference type="VEuPathDB" id="MicrosporidiaDB:M896_040050"/>
<accession>A0A0B2UKG0</accession>
<dbReference type="InterPro" id="IPR015760">
    <property type="entry name" value="TIF_IF2"/>
</dbReference>
<evidence type="ECO:0000256" key="3">
    <source>
        <dbReference type="ARBA" id="ARBA00022540"/>
    </source>
</evidence>
<gene>
    <name evidence="10" type="ORF">M896_040050</name>
</gene>
<name>A0A0B2UKG0_9MICR</name>
<dbReference type="FunCoup" id="A0A0B2UKG0">
    <property type="interactions" value="172"/>
</dbReference>
<dbReference type="CDD" id="cd01887">
    <property type="entry name" value="IF2_eIF5B"/>
    <property type="match status" value="1"/>
</dbReference>
<dbReference type="NCBIfam" id="TIGR00231">
    <property type="entry name" value="small_GTP"/>
    <property type="match status" value="1"/>
</dbReference>
<dbReference type="PANTHER" id="PTHR43381">
    <property type="entry name" value="TRANSLATION INITIATION FACTOR IF-2-RELATED"/>
    <property type="match status" value="1"/>
</dbReference>
<dbReference type="NCBIfam" id="NF003078">
    <property type="entry name" value="PRK04004.1"/>
    <property type="match status" value="1"/>
</dbReference>
<evidence type="ECO:0000256" key="2">
    <source>
        <dbReference type="ARBA" id="ARBA00013824"/>
    </source>
</evidence>
<dbReference type="CDD" id="cd03703">
    <property type="entry name" value="aeIF5B_II"/>
    <property type="match status" value="1"/>
</dbReference>
<dbReference type="Proteomes" id="UP000031056">
    <property type="component" value="Unassembled WGS sequence"/>
</dbReference>
<dbReference type="InterPro" id="IPR027417">
    <property type="entry name" value="P-loop_NTPase"/>
</dbReference>
<keyword evidence="6" id="KW-0342">GTP-binding</keyword>
<keyword evidence="5" id="KW-0648">Protein biosynthesis</keyword>
<dbReference type="STRING" id="1354746.A0A0B2UKG0"/>
<comment type="similarity">
    <text evidence="1">Belongs to the TRAFAC class translation factor GTPase superfamily. Classic translation factor GTPase family. IF-2 subfamily.</text>
</comment>
<dbReference type="AlphaFoldDB" id="A0A0B2UKG0"/>
<evidence type="ECO:0000313" key="11">
    <source>
        <dbReference type="Proteomes" id="UP000031056"/>
    </source>
</evidence>
<dbReference type="SUPFAM" id="SSF50447">
    <property type="entry name" value="Translation proteins"/>
    <property type="match status" value="1"/>
</dbReference>
<dbReference type="PRINTS" id="PR00315">
    <property type="entry name" value="ELONGATNFCT"/>
</dbReference>
<sequence>MGKKNKKNEDYLNELVGNACSTNANKAVESRTKPNDLIDAQHALDSLTISQTKGEKSVTKGKGHESSDKEIACDDGNNSMHADPSENKSNNFSGSAVDKSYEPNIDSSFKSPICCILGHVDTGKTKLLDKLRQTNVQGEEAGGITQQIGATFFPASELIKKCGKNTSKLPGLLVIDTPGHESFTNLRTRGSSLCNLAILVVDIVHGIEAQTLESIELLKARKTPFIVALNKIDRLYGWKSTDFSDFESAISRQSKGTFEDFDRRVGNTILAFAELGFNARLFSKNDDKRRFISLVPTSAVSGEGIPDLVSLILELSEKYMESKMKIKDELECTILEVKNVEGYGTTLDAILSNGGLKEGDKIALSGFNGVIITSIKALLMPQPLKELRVKSQYTSVKTARASIGIKILANDLDKAIAGSRILAVKNNEEEVKSILDADIKSIFSSIKLSKTGVHVVSSTLGSLEALTTFLSNSKILVSGVSIGYVKKKDVIIVASMASKGKEYASILCFDVILDKETKELAISMGIKILEAKIIYNLLDLYLKHAEDERNKVKEIHMDQAVFPVKLSIVPKCIFNARSPLVIGVHVDEGVLKIRTPLCVLKNGETVHLGSVTSIENNKEVVNKATKGQKVAIKIETKPSIGPRMFGRHFEQDDALYSVLCRDSISTVKKYFADELDDDSMKLLVKLENKFGIF</sequence>
<dbReference type="EMBL" id="JOKQ01000004">
    <property type="protein sequence ID" value="KHN69813.1"/>
    <property type="molecule type" value="Genomic_DNA"/>
</dbReference>
<dbReference type="CDD" id="cd16266">
    <property type="entry name" value="IF2_aeIF5B_IV"/>
    <property type="match status" value="1"/>
</dbReference>
<dbReference type="OrthoDB" id="4928at2759"/>
<protein>
    <recommendedName>
        <fullName evidence="2">Eukaryotic translation initiation factor 5B</fullName>
    </recommendedName>
    <alternativeName>
        <fullName evidence="7">Translation initiation factor IF-2</fullName>
    </alternativeName>
</protein>
<keyword evidence="3 10" id="KW-0396">Initiation factor</keyword>
<evidence type="ECO:0000259" key="9">
    <source>
        <dbReference type="PROSITE" id="PS51722"/>
    </source>
</evidence>
<comment type="caution">
    <text evidence="10">The sequence shown here is derived from an EMBL/GenBank/DDBJ whole genome shotgun (WGS) entry which is preliminary data.</text>
</comment>
<keyword evidence="11" id="KW-1185">Reference proteome</keyword>
<evidence type="ECO:0000256" key="1">
    <source>
        <dbReference type="ARBA" id="ARBA00007733"/>
    </source>
</evidence>
<dbReference type="InterPro" id="IPR000795">
    <property type="entry name" value="T_Tr_GTP-bd_dom"/>
</dbReference>
<evidence type="ECO:0000256" key="4">
    <source>
        <dbReference type="ARBA" id="ARBA00022741"/>
    </source>
</evidence>
<dbReference type="GO" id="GO:0005739">
    <property type="term" value="C:mitochondrion"/>
    <property type="evidence" value="ECO:0007669"/>
    <property type="project" value="TreeGrafter"/>
</dbReference>
<evidence type="ECO:0000256" key="7">
    <source>
        <dbReference type="ARBA" id="ARBA00032478"/>
    </source>
</evidence>
<dbReference type="Gene3D" id="2.40.30.10">
    <property type="entry name" value="Translation factors"/>
    <property type="match status" value="2"/>
</dbReference>
<dbReference type="SUPFAM" id="SSF52156">
    <property type="entry name" value="Initiation factor IF2/eIF5b, domain 3"/>
    <property type="match status" value="1"/>
</dbReference>
<dbReference type="Gene3D" id="3.40.50.300">
    <property type="entry name" value="P-loop containing nucleotide triphosphate hydrolases"/>
    <property type="match status" value="1"/>
</dbReference>
<dbReference type="InterPro" id="IPR023115">
    <property type="entry name" value="TIF_IF2_dom3"/>
</dbReference>
<dbReference type="Pfam" id="PF00009">
    <property type="entry name" value="GTP_EFTU"/>
    <property type="match status" value="1"/>
</dbReference>
<evidence type="ECO:0000256" key="5">
    <source>
        <dbReference type="ARBA" id="ARBA00022917"/>
    </source>
</evidence>
<dbReference type="InterPro" id="IPR036925">
    <property type="entry name" value="TIF_IF2_dom3_sf"/>
</dbReference>
<feature type="region of interest" description="Disordered" evidence="8">
    <location>
        <begin position="45"/>
        <end position="95"/>
    </location>
</feature>
<dbReference type="InterPro" id="IPR029459">
    <property type="entry name" value="EFTU-type"/>
</dbReference>
<dbReference type="Pfam" id="PF11987">
    <property type="entry name" value="IF-2"/>
    <property type="match status" value="1"/>
</dbReference>
<dbReference type="GO" id="GO:0005525">
    <property type="term" value="F:GTP binding"/>
    <property type="evidence" value="ECO:0007669"/>
    <property type="project" value="UniProtKB-KW"/>
</dbReference>
<proteinExistence type="inferred from homology"/>
<evidence type="ECO:0000256" key="6">
    <source>
        <dbReference type="ARBA" id="ARBA00023134"/>
    </source>
</evidence>
<dbReference type="Gene3D" id="3.40.50.10050">
    <property type="entry name" value="Translation initiation factor IF- 2, domain 3"/>
    <property type="match status" value="1"/>
</dbReference>
<evidence type="ECO:0000256" key="8">
    <source>
        <dbReference type="SAM" id="MobiDB-lite"/>
    </source>
</evidence>
<dbReference type="InParanoid" id="A0A0B2UKG0"/>
<organism evidence="10 11">
    <name type="scientific">Ordospora colligata OC4</name>
    <dbReference type="NCBI Taxonomy" id="1354746"/>
    <lineage>
        <taxon>Eukaryota</taxon>
        <taxon>Fungi</taxon>
        <taxon>Fungi incertae sedis</taxon>
        <taxon>Microsporidia</taxon>
        <taxon>Ordosporidae</taxon>
        <taxon>Ordospora</taxon>
    </lineage>
</organism>
<dbReference type="FunFam" id="3.40.50.300:FF:000112">
    <property type="entry name" value="Eukaryotic translation initiation factor 5B"/>
    <property type="match status" value="1"/>
</dbReference>
<dbReference type="HOGENOM" id="CLU_002656_3_3_1"/>
<dbReference type="FunFam" id="2.40.30.10:FF:000013">
    <property type="entry name" value="eukaryotic translation initiation factor 5B"/>
    <property type="match status" value="1"/>
</dbReference>